<dbReference type="EMBL" id="BMAV01015050">
    <property type="protein sequence ID" value="GFY64026.1"/>
    <property type="molecule type" value="Genomic_DNA"/>
</dbReference>
<reference evidence="1" key="1">
    <citation type="submission" date="2020-08" db="EMBL/GenBank/DDBJ databases">
        <title>Multicomponent nature underlies the extraordinary mechanical properties of spider dragline silk.</title>
        <authorList>
            <person name="Kono N."/>
            <person name="Nakamura H."/>
            <person name="Mori M."/>
            <person name="Yoshida Y."/>
            <person name="Ohtoshi R."/>
            <person name="Malay A.D."/>
            <person name="Moran D.A.P."/>
            <person name="Tomita M."/>
            <person name="Numata K."/>
            <person name="Arakawa K."/>
        </authorList>
    </citation>
    <scope>NUCLEOTIDE SEQUENCE</scope>
</reference>
<protein>
    <submittedName>
        <fullName evidence="1">Uncharacterized protein</fullName>
    </submittedName>
</protein>
<sequence>MPFKFHFLCSHLDYFLDDLKASYLLTMDPTPVSLSIVVDDPGKRWAEGWAQVPDHGRKVPIPRRRSSFRLAICSPSTRSRRLKGRI</sequence>
<organism evidence="1 2">
    <name type="scientific">Trichonephila inaurata madagascariensis</name>
    <dbReference type="NCBI Taxonomy" id="2747483"/>
    <lineage>
        <taxon>Eukaryota</taxon>
        <taxon>Metazoa</taxon>
        <taxon>Ecdysozoa</taxon>
        <taxon>Arthropoda</taxon>
        <taxon>Chelicerata</taxon>
        <taxon>Arachnida</taxon>
        <taxon>Araneae</taxon>
        <taxon>Araneomorphae</taxon>
        <taxon>Entelegynae</taxon>
        <taxon>Araneoidea</taxon>
        <taxon>Nephilidae</taxon>
        <taxon>Trichonephila</taxon>
        <taxon>Trichonephila inaurata</taxon>
    </lineage>
</organism>
<evidence type="ECO:0000313" key="1">
    <source>
        <dbReference type="EMBL" id="GFY64026.1"/>
    </source>
</evidence>
<comment type="caution">
    <text evidence="1">The sequence shown here is derived from an EMBL/GenBank/DDBJ whole genome shotgun (WGS) entry which is preliminary data.</text>
</comment>
<keyword evidence="2" id="KW-1185">Reference proteome</keyword>
<proteinExistence type="predicted"/>
<evidence type="ECO:0000313" key="2">
    <source>
        <dbReference type="Proteomes" id="UP000886998"/>
    </source>
</evidence>
<name>A0A8X7CF02_9ARAC</name>
<gene>
    <name evidence="1" type="ORF">TNIN_144541</name>
</gene>
<accession>A0A8X7CF02</accession>
<dbReference type="Proteomes" id="UP000886998">
    <property type="component" value="Unassembled WGS sequence"/>
</dbReference>
<dbReference type="AlphaFoldDB" id="A0A8X7CF02"/>